<gene>
    <name evidence="2" type="ORF">FHU10_1361</name>
</gene>
<dbReference type="InterPro" id="IPR014914">
    <property type="entry name" value="RES_dom"/>
</dbReference>
<dbReference type="OrthoDB" id="7257056at2"/>
<feature type="domain" description="RES" evidence="1">
    <location>
        <begin position="40"/>
        <end position="189"/>
    </location>
</feature>
<proteinExistence type="predicted"/>
<organism evidence="2">
    <name type="scientific">Serratia fonticola</name>
    <dbReference type="NCBI Taxonomy" id="47917"/>
    <lineage>
        <taxon>Bacteria</taxon>
        <taxon>Pseudomonadati</taxon>
        <taxon>Pseudomonadota</taxon>
        <taxon>Gammaproteobacteria</taxon>
        <taxon>Enterobacterales</taxon>
        <taxon>Yersiniaceae</taxon>
        <taxon>Serratia</taxon>
    </lineage>
</organism>
<reference evidence="2" key="2">
    <citation type="submission" date="2019-08" db="EMBL/GenBank/DDBJ databases">
        <title>Investigation of anaerobic lignin degradation for improved lignocellulosic biofuels.</title>
        <authorList>
            <person name="Deangelis K.PhD."/>
        </authorList>
    </citation>
    <scope>NUCLEOTIDE SEQUENCE [LARGE SCALE GENOMIC DNA]</scope>
    <source>
        <strain evidence="2">128R</strain>
    </source>
</reference>
<dbReference type="AlphaFoldDB" id="A0A542D8I9"/>
<dbReference type="EMBL" id="VISQ01000001">
    <property type="protein sequence ID" value="TVZ68901.1"/>
    <property type="molecule type" value="Genomic_DNA"/>
</dbReference>
<protein>
    <submittedName>
        <fullName evidence="2">RES domain-containing protein</fullName>
    </submittedName>
</protein>
<comment type="caution">
    <text evidence="2">The sequence shown here is derived from an EMBL/GenBank/DDBJ whole genome shotgun (WGS) entry which is preliminary data.</text>
</comment>
<sequence>MVDADDKEIVRRVPIPKADLSVNFVIWPAGKPIHRIHSVAFSAAQFNPGKGSARFSPMSNGVPTLYGGVNTGVAVMETIFHDLPPHSSGTPYDLGKLHGLAYSVVKPSEDLQLVDLNPRTLRKIGVKRAELLDSTADQYVFTREYSLLMHQFFPSSQGLQWSSRQHGDSALMLFGDRVTREQLNIVIESERVLESATIMDEIEQQADQLGVVLID</sequence>
<evidence type="ECO:0000313" key="2">
    <source>
        <dbReference type="EMBL" id="TVZ68901.1"/>
    </source>
</evidence>
<dbReference type="SMART" id="SM00953">
    <property type="entry name" value="RES"/>
    <property type="match status" value="1"/>
</dbReference>
<evidence type="ECO:0000259" key="1">
    <source>
        <dbReference type="SMART" id="SM00953"/>
    </source>
</evidence>
<reference evidence="2" key="1">
    <citation type="submission" date="2019-06" db="EMBL/GenBank/DDBJ databases">
        <authorList>
            <person name="Deangelis K."/>
            <person name="Huntemann M."/>
            <person name="Clum A."/>
            <person name="Pillay M."/>
            <person name="Palaniappan K."/>
            <person name="Varghese N."/>
            <person name="Mikhailova N."/>
            <person name="Stamatis D."/>
            <person name="Reddy T."/>
            <person name="Daum C."/>
            <person name="Shapiro N."/>
            <person name="Ivanova N."/>
            <person name="Kyrpides N."/>
            <person name="Woyke T."/>
        </authorList>
    </citation>
    <scope>NUCLEOTIDE SEQUENCE [LARGE SCALE GENOMIC DNA]</scope>
    <source>
        <strain evidence="2">128R</strain>
    </source>
</reference>
<dbReference type="Pfam" id="PF08808">
    <property type="entry name" value="RES"/>
    <property type="match status" value="1"/>
</dbReference>
<accession>A0A542D8I9</accession>
<name>A0A542D8I9_SERFO</name>